<dbReference type="Gene3D" id="3.15.10.30">
    <property type="entry name" value="Haemolymph juvenile hormone binding protein"/>
    <property type="match status" value="1"/>
</dbReference>
<sequence>MRRTTVTVALLLAAFSAVARAAIIRTTGVDLPTYTDPCKRNDKDFSGCLKRTLQYLIPKFAKEGIPQLNITSLDPFYLNEYLMHFESTQIEGKALFKDVYDHGLGSIKIVDVRALIEDPEKLELEIEFYMPKVVSNGKFKAEGRIGQIPIMGKGVFNVTSYDVTGSWLLKGIAVQLDGQRHMRIKDVGMKLDIGDMKIYATNMINGSPELSQMALTFANQFWRVIFQILMPYAEEGFEKITRPILNQVFLEVPYDQLFPPSRK</sequence>
<dbReference type="PANTHER" id="PTHR11008:SF18">
    <property type="entry name" value="BCDNA.GH05536-RELATED"/>
    <property type="match status" value="1"/>
</dbReference>
<dbReference type="InterPro" id="IPR010562">
    <property type="entry name" value="Haemolymph_juvenile_hormone-bd"/>
</dbReference>
<dbReference type="EMBL" id="CABPRJ010002369">
    <property type="protein sequence ID" value="VVC43473.1"/>
    <property type="molecule type" value="Genomic_DNA"/>
</dbReference>
<evidence type="ECO:0000256" key="3">
    <source>
        <dbReference type="ARBA" id="ARBA00060902"/>
    </source>
</evidence>
<accession>A0A5E4NIF2</accession>
<name>A0A5E4NIF2_9HEMI</name>
<organism evidence="5 6">
    <name type="scientific">Cinara cedri</name>
    <dbReference type="NCBI Taxonomy" id="506608"/>
    <lineage>
        <taxon>Eukaryota</taxon>
        <taxon>Metazoa</taxon>
        <taxon>Ecdysozoa</taxon>
        <taxon>Arthropoda</taxon>
        <taxon>Hexapoda</taxon>
        <taxon>Insecta</taxon>
        <taxon>Pterygota</taxon>
        <taxon>Neoptera</taxon>
        <taxon>Paraneoptera</taxon>
        <taxon>Hemiptera</taxon>
        <taxon>Sternorrhyncha</taxon>
        <taxon>Aphidomorpha</taxon>
        <taxon>Aphidoidea</taxon>
        <taxon>Aphididae</taxon>
        <taxon>Lachninae</taxon>
        <taxon>Cinara</taxon>
    </lineage>
</organism>
<dbReference type="AlphaFoldDB" id="A0A5E4NIF2"/>
<dbReference type="GO" id="GO:0007623">
    <property type="term" value="P:circadian rhythm"/>
    <property type="evidence" value="ECO:0007669"/>
    <property type="project" value="UniProtKB-ARBA"/>
</dbReference>
<dbReference type="GO" id="GO:0005615">
    <property type="term" value="C:extracellular space"/>
    <property type="evidence" value="ECO:0007669"/>
    <property type="project" value="TreeGrafter"/>
</dbReference>
<protein>
    <submittedName>
        <fullName evidence="5">Haemolymph juvenile hormone binding</fullName>
    </submittedName>
</protein>
<evidence type="ECO:0000256" key="1">
    <source>
        <dbReference type="ARBA" id="ARBA00022729"/>
    </source>
</evidence>
<evidence type="ECO:0000313" key="6">
    <source>
        <dbReference type="Proteomes" id="UP000325440"/>
    </source>
</evidence>
<keyword evidence="1 4" id="KW-0732">Signal</keyword>
<proteinExistence type="inferred from homology"/>
<feature type="chain" id="PRO_5022946451" evidence="4">
    <location>
        <begin position="22"/>
        <end position="263"/>
    </location>
</feature>
<evidence type="ECO:0000256" key="2">
    <source>
        <dbReference type="ARBA" id="ARBA00023108"/>
    </source>
</evidence>
<evidence type="ECO:0000256" key="4">
    <source>
        <dbReference type="SAM" id="SignalP"/>
    </source>
</evidence>
<dbReference type="InterPro" id="IPR038606">
    <property type="entry name" value="To_sf"/>
</dbReference>
<dbReference type="Pfam" id="PF06585">
    <property type="entry name" value="JHBP"/>
    <property type="match status" value="1"/>
</dbReference>
<dbReference type="SMART" id="SM00700">
    <property type="entry name" value="JHBP"/>
    <property type="match status" value="1"/>
</dbReference>
<gene>
    <name evidence="5" type="ORF">CINCED_3A009949</name>
</gene>
<feature type="signal peptide" evidence="4">
    <location>
        <begin position="1"/>
        <end position="21"/>
    </location>
</feature>
<evidence type="ECO:0000313" key="5">
    <source>
        <dbReference type="EMBL" id="VVC43473.1"/>
    </source>
</evidence>
<keyword evidence="6" id="KW-1185">Reference proteome</keyword>
<dbReference type="PANTHER" id="PTHR11008">
    <property type="entry name" value="PROTEIN TAKEOUT-LIKE PROTEIN"/>
    <property type="match status" value="1"/>
</dbReference>
<comment type="similarity">
    <text evidence="3">Belongs to the TO family.</text>
</comment>
<keyword evidence="2" id="KW-0090">Biological rhythms</keyword>
<dbReference type="Proteomes" id="UP000325440">
    <property type="component" value="Unassembled WGS sequence"/>
</dbReference>
<dbReference type="FunFam" id="3.15.10.30:FF:000001">
    <property type="entry name" value="Takeout-like protein 1"/>
    <property type="match status" value="1"/>
</dbReference>
<dbReference type="OrthoDB" id="8196554at2759"/>
<reference evidence="5 6" key="1">
    <citation type="submission" date="2019-08" db="EMBL/GenBank/DDBJ databases">
        <authorList>
            <person name="Alioto T."/>
            <person name="Alioto T."/>
            <person name="Gomez Garrido J."/>
        </authorList>
    </citation>
    <scope>NUCLEOTIDE SEQUENCE [LARGE SCALE GENOMIC DNA]</scope>
</reference>